<dbReference type="GO" id="GO:1990904">
    <property type="term" value="C:ribonucleoprotein complex"/>
    <property type="evidence" value="ECO:0007669"/>
    <property type="project" value="UniProtKB-KW"/>
</dbReference>
<evidence type="ECO:0000256" key="4">
    <source>
        <dbReference type="ARBA" id="ARBA00023274"/>
    </source>
</evidence>
<keyword evidence="3 6" id="KW-0689">Ribosomal protein</keyword>
<accession>A0AAX4NH17</accession>
<evidence type="ECO:0000313" key="8">
    <source>
        <dbReference type="EMBL" id="WYY00455.1"/>
    </source>
</evidence>
<dbReference type="RefSeq" id="WP_393970792.1">
    <property type="nucleotide sequence ID" value="NZ_CP133772.1"/>
</dbReference>
<evidence type="ECO:0000256" key="7">
    <source>
        <dbReference type="SAM" id="MobiDB-lite"/>
    </source>
</evidence>
<dbReference type="CDD" id="cd11382">
    <property type="entry name" value="Ribosomal_S8e"/>
    <property type="match status" value="1"/>
</dbReference>
<feature type="compositionally biased region" description="Basic residues" evidence="7">
    <location>
        <begin position="8"/>
        <end position="24"/>
    </location>
</feature>
<dbReference type="InterPro" id="IPR022309">
    <property type="entry name" value="Ribosomal_Se8/biogenesis_NSA2"/>
</dbReference>
<dbReference type="EMBL" id="CP133772">
    <property type="protein sequence ID" value="WYY00455.1"/>
    <property type="molecule type" value="Genomic_DNA"/>
</dbReference>
<dbReference type="Gene3D" id="3.10.290.70">
    <property type="match status" value="1"/>
</dbReference>
<keyword evidence="9" id="KW-1185">Reference proteome</keyword>
<dbReference type="Pfam" id="PF01201">
    <property type="entry name" value="Ribosomal_S8e"/>
    <property type="match status" value="1"/>
</dbReference>
<organism evidence="8 9">
    <name type="scientific">Oxyplasma meridianum</name>
    <dbReference type="NCBI Taxonomy" id="3073602"/>
    <lineage>
        <taxon>Archaea</taxon>
        <taxon>Methanobacteriati</taxon>
        <taxon>Thermoplasmatota</taxon>
        <taxon>Thermoplasmata</taxon>
        <taxon>Thermoplasmatales</taxon>
        <taxon>Thermoplasmataceae</taxon>
        <taxon>Oxyplasma</taxon>
    </lineage>
</organism>
<feature type="region of interest" description="Disordered" evidence="7">
    <location>
        <begin position="1"/>
        <end position="26"/>
    </location>
</feature>
<gene>
    <name evidence="6" type="primary">rps8e</name>
    <name evidence="8" type="ORF">OXIME_001025</name>
</gene>
<dbReference type="GO" id="GO:0003735">
    <property type="term" value="F:structural constituent of ribosome"/>
    <property type="evidence" value="ECO:0007669"/>
    <property type="project" value="InterPro"/>
</dbReference>
<evidence type="ECO:0000256" key="1">
    <source>
        <dbReference type="ARBA" id="ARBA00005257"/>
    </source>
</evidence>
<dbReference type="AlphaFoldDB" id="A0AAX4NH17"/>
<keyword evidence="4 6" id="KW-0687">Ribonucleoprotein</keyword>
<name>A0AAX4NH17_9ARCH</name>
<dbReference type="Proteomes" id="UP001451606">
    <property type="component" value="Chromosome"/>
</dbReference>
<protein>
    <recommendedName>
        <fullName evidence="5 6">Small ribosomal subunit protein eS8</fullName>
    </recommendedName>
</protein>
<reference evidence="8 9" key="1">
    <citation type="submission" date="2023-09" db="EMBL/GenBank/DDBJ databases">
        <authorList>
            <person name="Golyshina O.V."/>
            <person name="Lunev E.A."/>
            <person name="Bargiela R."/>
            <person name="Gaines M.C."/>
            <person name="Daum B."/>
            <person name="Bale N.J."/>
            <person name="Koenen M."/>
            <person name="Sinninghe Damst J.S."/>
            <person name="Yakimov M."/>
            <person name="Golyshin P.N."/>
        </authorList>
    </citation>
    <scope>NUCLEOTIDE SEQUENCE [LARGE SCALE GENOMIC DNA]</scope>
    <source>
        <strain evidence="8 9">M1</strain>
    </source>
</reference>
<dbReference type="PROSITE" id="PS01193">
    <property type="entry name" value="RIBOSOMAL_S8E"/>
    <property type="match status" value="1"/>
</dbReference>
<evidence type="ECO:0000256" key="2">
    <source>
        <dbReference type="ARBA" id="ARBA00011458"/>
    </source>
</evidence>
<evidence type="ECO:0000256" key="5">
    <source>
        <dbReference type="ARBA" id="ARBA00035277"/>
    </source>
</evidence>
<dbReference type="NCBIfam" id="TIGR00307">
    <property type="entry name" value="eS8"/>
    <property type="match status" value="1"/>
</dbReference>
<proteinExistence type="inferred from homology"/>
<dbReference type="PANTHER" id="PTHR10394">
    <property type="entry name" value="40S RIBOSOMAL PROTEIN S8"/>
    <property type="match status" value="1"/>
</dbReference>
<comment type="similarity">
    <text evidence="1 6">Belongs to the eukaryotic ribosomal protein eS8 family.</text>
</comment>
<dbReference type="InterPro" id="IPR001047">
    <property type="entry name" value="Ribosomal_eS8"/>
</dbReference>
<dbReference type="KEGG" id="omr:OXIME_001025"/>
<evidence type="ECO:0000256" key="6">
    <source>
        <dbReference type="HAMAP-Rule" id="MF_00029"/>
    </source>
</evidence>
<evidence type="ECO:0000256" key="3">
    <source>
        <dbReference type="ARBA" id="ARBA00022980"/>
    </source>
</evidence>
<dbReference type="GO" id="GO:0005840">
    <property type="term" value="C:ribosome"/>
    <property type="evidence" value="ECO:0007669"/>
    <property type="project" value="UniProtKB-KW"/>
</dbReference>
<dbReference type="InterPro" id="IPR020919">
    <property type="entry name" value="Ribosomal_protein_eS8_arc"/>
</dbReference>
<dbReference type="GeneID" id="95967761"/>
<evidence type="ECO:0000313" key="9">
    <source>
        <dbReference type="Proteomes" id="UP001451606"/>
    </source>
</evidence>
<comment type="subunit">
    <text evidence="2 6">Part of the 30S ribosomal subunit.</text>
</comment>
<dbReference type="GO" id="GO:0006412">
    <property type="term" value="P:translation"/>
    <property type="evidence" value="ECO:0007669"/>
    <property type="project" value="UniProtKB-UniRule"/>
</dbReference>
<sequence length="125" mass="13851">MAIFQGQARKKFTGGKLRSSRSKRRYELGREPTLTRIGPQSARKVRTMGGNVKIALMKGDNANVFNPKEKVTKKMKIITVKENPSNPHYVQRNIMNKGTIIMTEAGAARVTSRPGQDGVINAVLL</sequence>
<dbReference type="HAMAP" id="MF_00029">
    <property type="entry name" value="Ribosomal_eS8"/>
    <property type="match status" value="1"/>
</dbReference>
<dbReference type="InterPro" id="IPR018283">
    <property type="entry name" value="Ribosomal_eS8_CS"/>
</dbReference>